<reference evidence="2 3" key="1">
    <citation type="submission" date="2017-11" db="EMBL/GenBank/DDBJ databases">
        <title>Whole genome sequencing of cultured pathogen.</title>
        <authorList>
            <person name="Hoffmann M."/>
            <person name="Sanchez M."/>
            <person name="Timme R."/>
            <person name="Nudel K."/>
            <person name="Bry L."/>
        </authorList>
    </citation>
    <scope>NUCLEOTIDE SEQUENCE [LARGE SCALE GENOMIC DNA]</scope>
    <source>
        <strain evidence="2 3">216</strain>
    </source>
</reference>
<dbReference type="AlphaFoldDB" id="A0ABC8CMP0"/>
<feature type="compositionally biased region" description="Low complexity" evidence="1">
    <location>
        <begin position="43"/>
        <end position="52"/>
    </location>
</feature>
<evidence type="ECO:0000313" key="2">
    <source>
        <dbReference type="EMBL" id="ATZ08313.1"/>
    </source>
</evidence>
<protein>
    <submittedName>
        <fullName evidence="2">Uncharacterized protein</fullName>
    </submittedName>
</protein>
<feature type="region of interest" description="Disordered" evidence="1">
    <location>
        <begin position="34"/>
        <end position="59"/>
    </location>
</feature>
<name>A0ABC8CMP0_CORST</name>
<proteinExistence type="predicted"/>
<dbReference type="Proteomes" id="UP000231994">
    <property type="component" value="Chromosome"/>
</dbReference>
<accession>A0ABC8CMP0</accession>
<sequence>MKLYKRIGENGFEHIVQAESDEVAAHMGLLPYQAETKERKPANKAARGATKAAKPEPKE</sequence>
<dbReference type="EMBL" id="CP024932">
    <property type="protein sequence ID" value="ATZ08313.1"/>
    <property type="molecule type" value="Genomic_DNA"/>
</dbReference>
<evidence type="ECO:0000256" key="1">
    <source>
        <dbReference type="SAM" id="MobiDB-lite"/>
    </source>
</evidence>
<gene>
    <name evidence="2" type="ORF">A9D01_05575</name>
</gene>
<organism evidence="2 3">
    <name type="scientific">Corynebacterium striatum</name>
    <dbReference type="NCBI Taxonomy" id="43770"/>
    <lineage>
        <taxon>Bacteria</taxon>
        <taxon>Bacillati</taxon>
        <taxon>Actinomycetota</taxon>
        <taxon>Actinomycetes</taxon>
        <taxon>Mycobacteriales</taxon>
        <taxon>Corynebacteriaceae</taxon>
        <taxon>Corynebacterium</taxon>
    </lineage>
</organism>
<dbReference type="RefSeq" id="WP_049152446.1">
    <property type="nucleotide sequence ID" value="NZ_CP024932.1"/>
</dbReference>
<evidence type="ECO:0000313" key="3">
    <source>
        <dbReference type="Proteomes" id="UP000231994"/>
    </source>
</evidence>